<keyword evidence="1" id="KW-0732">Signal</keyword>
<dbReference type="EMBL" id="CP072842">
    <property type="protein sequence ID" value="QTV04797.1"/>
    <property type="molecule type" value="Genomic_DNA"/>
</dbReference>
<evidence type="ECO:0000313" key="4">
    <source>
        <dbReference type="Proteomes" id="UP000672011"/>
    </source>
</evidence>
<evidence type="ECO:0000313" key="3">
    <source>
        <dbReference type="EMBL" id="QTV04797.1"/>
    </source>
</evidence>
<accession>A0ABX7XA79</accession>
<feature type="domain" description="PKD" evidence="2">
    <location>
        <begin position="456"/>
        <end position="500"/>
    </location>
</feature>
<dbReference type="Proteomes" id="UP000672011">
    <property type="component" value="Chromosome"/>
</dbReference>
<dbReference type="SMART" id="SM00089">
    <property type="entry name" value="PKD"/>
    <property type="match status" value="1"/>
</dbReference>
<reference evidence="3 4" key="1">
    <citation type="journal article" date="2021" name="Int. J. Syst. Evol. Microbiol.">
        <title>Faecalibacter bovis sp. nov., isolated from cow faeces.</title>
        <authorList>
            <person name="Li F."/>
            <person name="Zhao W."/>
            <person name="Hong Q."/>
            <person name="Shao Q."/>
            <person name="Song J."/>
            <person name="Yang S."/>
        </authorList>
    </citation>
    <scope>NUCLEOTIDE SEQUENCE [LARGE SCALE GENOMIC DNA]</scope>
    <source>
        <strain evidence="3 4">ZY171143</strain>
    </source>
</reference>
<dbReference type="Pfam" id="PF18911">
    <property type="entry name" value="PKD_4"/>
    <property type="match status" value="1"/>
</dbReference>
<dbReference type="PROSITE" id="PS50093">
    <property type="entry name" value="PKD"/>
    <property type="match status" value="1"/>
</dbReference>
<proteinExistence type="predicted"/>
<dbReference type="NCBIfam" id="TIGR04131">
    <property type="entry name" value="Bac_Flav_CTERM"/>
    <property type="match status" value="1"/>
</dbReference>
<dbReference type="SUPFAM" id="SSF49299">
    <property type="entry name" value="PKD domain"/>
    <property type="match status" value="1"/>
</dbReference>
<dbReference type="InterPro" id="IPR035986">
    <property type="entry name" value="PKD_dom_sf"/>
</dbReference>
<dbReference type="Pfam" id="PF13585">
    <property type="entry name" value="CHU_C"/>
    <property type="match status" value="1"/>
</dbReference>
<name>A0ABX7XA79_9FLAO</name>
<dbReference type="InterPro" id="IPR013783">
    <property type="entry name" value="Ig-like_fold"/>
</dbReference>
<evidence type="ECO:0000256" key="1">
    <source>
        <dbReference type="SAM" id="SignalP"/>
    </source>
</evidence>
<dbReference type="InterPro" id="IPR026341">
    <property type="entry name" value="T9SS_type_B"/>
</dbReference>
<dbReference type="CDD" id="cd00146">
    <property type="entry name" value="PKD"/>
    <property type="match status" value="1"/>
</dbReference>
<organism evidence="3 4">
    <name type="scientific">Faecalibacter bovis</name>
    <dbReference type="NCBI Taxonomy" id="2898187"/>
    <lineage>
        <taxon>Bacteria</taxon>
        <taxon>Pseudomonadati</taxon>
        <taxon>Bacteroidota</taxon>
        <taxon>Flavobacteriia</taxon>
        <taxon>Flavobacteriales</taxon>
        <taxon>Weeksellaceae</taxon>
        <taxon>Faecalibacter</taxon>
    </lineage>
</organism>
<evidence type="ECO:0000259" key="2">
    <source>
        <dbReference type="PROSITE" id="PS50093"/>
    </source>
</evidence>
<sequence>MNNFKKYFILLVILISSGVQAQLETVNWYFGQYMGLRFEGNQAIPVEGGQLYTGEGCASISDKQGNLQFYTDGTTVYNRNHQVMLNGTNLKGNSSSTQSAIVVPYPENDKKYIIFTVGADDSATPEFTRNQGLNYYLVDMQLEGGLGAVIHPTNNNLLPLVSEKIAAVRHRNLKDFWVVSHYGDQFYSYLVTSSGVNHNPILSRVGPNIDVRTYPVNARGYLKISPNGKTLGIAHLSNLNYDSIPFGNMTPTDNYYPTNGPYANSFPGYLGLYRFDNSTGVVSDETVLDNSGSPYGIEFSSNNENFYANVDYHTIDEDNIGEWHHGELMVFKNLLNNPNYSGGAEPIKATKRILRNYTELDTPSYLFAARGALQLAVNKRIYYSRDYMDHLSHLVDPDNYENPQFEEIGVMFPYYTYNVNTRYGLPPFFSSGAYYIQSVPLGGLSSICLGNGVQFSFYEEEEMTITSYLWNFGDGTTSTEAAPIHFYTSAGTYNVQLTVNTVEFGTLEVHYVAVVYENPQVSPAELLMCDSDQDGKIIFDLTEANNQISEEIFSYKYYKTEQDAIDDVNEIPSVYESSMNNEVIWVRVSSAELCSTITTITLKHSTNTFHQLQPEFVCVDDLPITVNLSSYNNRIEELLNLSSILNITYFASISDLDGNRNPLTIISVFDQEVKVYAKVKVFGAVCDHVVELTFKPSIIPNYTIPDALKCANESVLITAPNGYTYQWQGLTGVDLEQSLNENTIAVINPGTYTLILTNENGCEKSISFTVSDYPPIEIIDVKVLDNNQIIIEANGEGLQYSLDGVNWQYENVFVNLQPGVYTVYVKSGNNCVVTYENVVIFLWVNFLSPNSDAMNDVWKLDGLELYTNVEVQIYNRYGKILVDKTMNNENVVWDGKYNLKLQPSDSYWYIIKIPNHSTFTGSVLLKNKK</sequence>
<dbReference type="InterPro" id="IPR000601">
    <property type="entry name" value="PKD_dom"/>
</dbReference>
<reference evidence="4" key="2">
    <citation type="submission" date="2021-04" db="EMBL/GenBank/DDBJ databases">
        <title>Taxonomy of Flavobacteriaceae bacterium ZY171143.</title>
        <authorList>
            <person name="Li F."/>
        </authorList>
    </citation>
    <scope>NUCLEOTIDE SEQUENCE [LARGE SCALE GENOMIC DNA]</scope>
    <source>
        <strain evidence="4">ZY171143</strain>
    </source>
</reference>
<feature type="chain" id="PRO_5047427659" evidence="1">
    <location>
        <begin position="22"/>
        <end position="929"/>
    </location>
</feature>
<keyword evidence="4" id="KW-1185">Reference proteome</keyword>
<gene>
    <name evidence="3" type="ORF">J9309_08250</name>
</gene>
<dbReference type="Gene3D" id="2.60.40.10">
    <property type="entry name" value="Immunoglobulins"/>
    <property type="match status" value="2"/>
</dbReference>
<feature type="signal peptide" evidence="1">
    <location>
        <begin position="1"/>
        <end position="21"/>
    </location>
</feature>
<dbReference type="InterPro" id="IPR022409">
    <property type="entry name" value="PKD/Chitinase_dom"/>
</dbReference>
<dbReference type="RefSeq" id="WP_317192130.1">
    <property type="nucleotide sequence ID" value="NZ_CP072842.1"/>
</dbReference>
<protein>
    <submittedName>
        <fullName evidence="3">T9SS type B sorting domain-containing protein</fullName>
    </submittedName>
</protein>